<dbReference type="Proteomes" id="UP001367508">
    <property type="component" value="Unassembled WGS sequence"/>
</dbReference>
<keyword evidence="2" id="KW-0472">Membrane</keyword>
<gene>
    <name evidence="3" type="ORF">VNO77_31758</name>
</gene>
<evidence type="ECO:0000313" key="3">
    <source>
        <dbReference type="EMBL" id="KAK7321275.1"/>
    </source>
</evidence>
<reference evidence="3 4" key="1">
    <citation type="submission" date="2024-01" db="EMBL/GenBank/DDBJ databases">
        <title>The genomes of 5 underutilized Papilionoideae crops provide insights into root nodulation and disease resistanc.</title>
        <authorList>
            <person name="Jiang F."/>
        </authorList>
    </citation>
    <scope>NUCLEOTIDE SEQUENCE [LARGE SCALE GENOMIC DNA]</scope>
    <source>
        <strain evidence="3">LVBAO_FW01</strain>
        <tissue evidence="3">Leaves</tissue>
    </source>
</reference>
<dbReference type="EMBL" id="JAYMYQ010000007">
    <property type="protein sequence ID" value="KAK7321275.1"/>
    <property type="molecule type" value="Genomic_DNA"/>
</dbReference>
<keyword evidence="2" id="KW-1133">Transmembrane helix</keyword>
<feature type="region of interest" description="Disordered" evidence="1">
    <location>
        <begin position="214"/>
        <end position="264"/>
    </location>
</feature>
<protein>
    <submittedName>
        <fullName evidence="3">Uncharacterized protein</fullName>
    </submittedName>
</protein>
<feature type="transmembrane region" description="Helical" evidence="2">
    <location>
        <begin position="12"/>
        <end position="30"/>
    </location>
</feature>
<sequence>MFITPLSSILKIWYSFLLLCYAALVVVLIFKMSSHCAEILLVFAGYMEDSEQRKKRLKEMRMQADQAEVSGGVEGSGMPSSLSNPLIEAPSTTPLYAAPRFDYYTDPMSAFSSNKRSNANIQAAPDNFPPPNFGGSPMVQYSSPRPESTNPQMPTPPIQVSPAAFRNPVWNGPRGPAPYNSQSHPLSGATYSSPRFESSGRPLYNSPWGITHRPSYTPNPSPGYRNYPSPSQGRGRGFWHNTRSPVSGRGSGHGPSFHGHWSNEDRASAPDRFYKRSMVEDPWKHLKPVIWKAIDVSLFTSQIPENSTPLISKSTSTKWEGSSAASAKSYSEPSLAEYLAAAFNDATNDAENDVIRILALFDQLAFNCILSELKSKCTQIKAPCILWPEGRNCILFNHILRSYVVFSQ</sequence>
<dbReference type="GO" id="GO:0035196">
    <property type="term" value="P:miRNA processing"/>
    <property type="evidence" value="ECO:0007669"/>
    <property type="project" value="InterPro"/>
</dbReference>
<evidence type="ECO:0000256" key="1">
    <source>
        <dbReference type="SAM" id="MobiDB-lite"/>
    </source>
</evidence>
<dbReference type="Pfam" id="PF15502">
    <property type="entry name" value="MPLKIP"/>
    <property type="match status" value="1"/>
</dbReference>
<feature type="compositionally biased region" description="Polar residues" evidence="1">
    <location>
        <begin position="139"/>
        <end position="152"/>
    </location>
</feature>
<dbReference type="GO" id="GO:0000398">
    <property type="term" value="P:mRNA splicing, via spliceosome"/>
    <property type="evidence" value="ECO:0007669"/>
    <property type="project" value="InterPro"/>
</dbReference>
<comment type="caution">
    <text evidence="3">The sequence shown here is derived from an EMBL/GenBank/DDBJ whole genome shotgun (WGS) entry which is preliminary data.</text>
</comment>
<dbReference type="PANTHER" id="PTHR36054">
    <property type="entry name" value="PROTEIN SICKLE"/>
    <property type="match status" value="1"/>
</dbReference>
<dbReference type="AlphaFoldDB" id="A0AAN9Q1W5"/>
<feature type="compositionally biased region" description="Polar residues" evidence="1">
    <location>
        <begin position="179"/>
        <end position="196"/>
    </location>
</feature>
<keyword evidence="4" id="KW-1185">Reference proteome</keyword>
<dbReference type="InterPro" id="IPR039292">
    <property type="entry name" value="SICKLE"/>
</dbReference>
<organism evidence="3 4">
    <name type="scientific">Canavalia gladiata</name>
    <name type="common">Sword bean</name>
    <name type="synonym">Dolichos gladiatus</name>
    <dbReference type="NCBI Taxonomy" id="3824"/>
    <lineage>
        <taxon>Eukaryota</taxon>
        <taxon>Viridiplantae</taxon>
        <taxon>Streptophyta</taxon>
        <taxon>Embryophyta</taxon>
        <taxon>Tracheophyta</taxon>
        <taxon>Spermatophyta</taxon>
        <taxon>Magnoliopsida</taxon>
        <taxon>eudicotyledons</taxon>
        <taxon>Gunneridae</taxon>
        <taxon>Pentapetalae</taxon>
        <taxon>rosids</taxon>
        <taxon>fabids</taxon>
        <taxon>Fabales</taxon>
        <taxon>Fabaceae</taxon>
        <taxon>Papilionoideae</taxon>
        <taxon>50 kb inversion clade</taxon>
        <taxon>NPAAA clade</taxon>
        <taxon>indigoferoid/millettioid clade</taxon>
        <taxon>Phaseoleae</taxon>
        <taxon>Canavalia</taxon>
    </lineage>
</organism>
<dbReference type="InterPro" id="IPR028265">
    <property type="entry name" value="TTDN1/SICKLE"/>
</dbReference>
<feature type="region of interest" description="Disordered" evidence="1">
    <location>
        <begin position="128"/>
        <end position="198"/>
    </location>
</feature>
<proteinExistence type="predicted"/>
<dbReference type="PANTHER" id="PTHR36054:SF2">
    <property type="entry name" value="PROTEIN SICKLE"/>
    <property type="match status" value="1"/>
</dbReference>
<evidence type="ECO:0000313" key="4">
    <source>
        <dbReference type="Proteomes" id="UP001367508"/>
    </source>
</evidence>
<name>A0AAN9Q1W5_CANGL</name>
<accession>A0AAN9Q1W5</accession>
<evidence type="ECO:0000256" key="2">
    <source>
        <dbReference type="SAM" id="Phobius"/>
    </source>
</evidence>
<keyword evidence="2" id="KW-0812">Transmembrane</keyword>